<protein>
    <submittedName>
        <fullName evidence="1">Uncharacterized protein</fullName>
    </submittedName>
</protein>
<sequence>MARIKIEGMEAVTKELNRIRDAQAPAINRAIEDAVKFGKKAAVDGIFNKYGFNSKSYVEKLFSYSIDPSNLKGYISARYRPSTLTRFARPLYRTGKNGRSRTNGHMISPIRNEPHWFKGTFTFIGKNRNFLMYQRLPGQTWRTFKQAKAAGNTSMYGPSVAGSFGSIQKDIEPPIIKHLRERYGHHASS</sequence>
<evidence type="ECO:0000313" key="1">
    <source>
        <dbReference type="EMBL" id="NLQ24535.1"/>
    </source>
</evidence>
<dbReference type="Proteomes" id="UP000527352">
    <property type="component" value="Unassembled WGS sequence"/>
</dbReference>
<keyword evidence="2" id="KW-1185">Reference proteome</keyword>
<dbReference type="RefSeq" id="WP_168826643.1">
    <property type="nucleotide sequence ID" value="NZ_JABAEB010000011.1"/>
</dbReference>
<accession>A0ABX1KQP9</accession>
<dbReference type="EMBL" id="JABAEB010000011">
    <property type="protein sequence ID" value="NLQ24535.1"/>
    <property type="molecule type" value="Genomic_DNA"/>
</dbReference>
<proteinExistence type="predicted"/>
<gene>
    <name evidence="1" type="ORF">HGO26_16820</name>
</gene>
<reference evidence="1 2" key="1">
    <citation type="submission" date="2020-04" db="EMBL/GenBank/DDBJ databases">
        <title>The first description of lens atrophy caused by putative novel Shewanella sp. that is a new emerging pathogen for cultured rainbow trout?</title>
        <authorList>
            <person name="Saticioglu I.B."/>
            <person name="Duman M."/>
            <person name="Altun S."/>
        </authorList>
    </citation>
    <scope>NUCLEOTIDE SEQUENCE [LARGE SCALE GENOMIC DNA]</scope>
    <source>
        <strain evidence="1 2">S-1</strain>
    </source>
</reference>
<comment type="caution">
    <text evidence="1">The sequence shown here is derived from an EMBL/GenBank/DDBJ whole genome shotgun (WGS) entry which is preliminary data.</text>
</comment>
<organism evidence="1 2">
    <name type="scientific">Shewanella oncorhynchi</name>
    <dbReference type="NCBI Taxonomy" id="2726434"/>
    <lineage>
        <taxon>Bacteria</taxon>
        <taxon>Pseudomonadati</taxon>
        <taxon>Pseudomonadota</taxon>
        <taxon>Gammaproteobacteria</taxon>
        <taxon>Alteromonadales</taxon>
        <taxon>Shewanellaceae</taxon>
        <taxon>Shewanella</taxon>
    </lineage>
</organism>
<name>A0ABX1KQP9_9GAMM</name>
<evidence type="ECO:0000313" key="2">
    <source>
        <dbReference type="Proteomes" id="UP000527352"/>
    </source>
</evidence>